<protein>
    <submittedName>
        <fullName evidence="1">Uncharacterized protein</fullName>
    </submittedName>
</protein>
<dbReference type="AlphaFoldDB" id="N1W544"/>
<dbReference type="STRING" id="1218591.LEP1GSC199_1438"/>
<name>N1W544_9LEPT</name>
<sequence>MYYKIDVAVHRFLIRPEPSNLHLWGGEPSKKVDTIFLTT</sequence>
<comment type="caution">
    <text evidence="1">The sequence shown here is derived from an EMBL/GenBank/DDBJ whole genome shotgun (WGS) entry which is preliminary data.</text>
</comment>
<gene>
    <name evidence="1" type="ORF">LEP1GSC199_1438</name>
</gene>
<reference evidence="1 2" key="1">
    <citation type="submission" date="2013-03" db="EMBL/GenBank/DDBJ databases">
        <authorList>
            <person name="Harkins D.M."/>
            <person name="Durkin A.S."/>
            <person name="Brinkac L.M."/>
            <person name="Haft D.H."/>
            <person name="Selengut J.D."/>
            <person name="Sanka R."/>
            <person name="DePew J."/>
            <person name="Purushe J."/>
            <person name="Galloway R.L."/>
            <person name="Vinetz J.M."/>
            <person name="Sutton G.G."/>
            <person name="Nierman W.C."/>
            <person name="Fouts D.E."/>
        </authorList>
    </citation>
    <scope>NUCLEOTIDE SEQUENCE [LARGE SCALE GENOMIC DNA]</scope>
    <source>
        <strain evidence="1 2">Waz Holland</strain>
    </source>
</reference>
<dbReference type="EMBL" id="AOGY02000069">
    <property type="protein sequence ID" value="EMY68570.1"/>
    <property type="molecule type" value="Genomic_DNA"/>
</dbReference>
<proteinExistence type="predicted"/>
<evidence type="ECO:0000313" key="1">
    <source>
        <dbReference type="EMBL" id="EMY68570.1"/>
    </source>
</evidence>
<evidence type="ECO:0000313" key="2">
    <source>
        <dbReference type="Proteomes" id="UP000012227"/>
    </source>
</evidence>
<accession>N1W544</accession>
<organism evidence="1 2">
    <name type="scientific">Leptospira vanthielii serovar Holland str. Waz Holland = ATCC 700522</name>
    <dbReference type="NCBI Taxonomy" id="1218591"/>
    <lineage>
        <taxon>Bacteria</taxon>
        <taxon>Pseudomonadati</taxon>
        <taxon>Spirochaetota</taxon>
        <taxon>Spirochaetia</taxon>
        <taxon>Leptospirales</taxon>
        <taxon>Leptospiraceae</taxon>
        <taxon>Leptospira</taxon>
    </lineage>
</organism>
<dbReference type="Proteomes" id="UP000012227">
    <property type="component" value="Unassembled WGS sequence"/>
</dbReference>